<dbReference type="RefSeq" id="WP_039457594.1">
    <property type="nucleotide sequence ID" value="NZ_JWLZ01000023.1"/>
</dbReference>
<comment type="caution">
    <text evidence="1">The sequence shown here is derived from an EMBL/GenBank/DDBJ whole genome shotgun (WGS) entry which is preliminary data.</text>
</comment>
<dbReference type="AlphaFoldDB" id="A0A0B9G963"/>
<gene>
    <name evidence="1" type="ORF">RJ45_02595</name>
</gene>
<reference evidence="1 2" key="1">
    <citation type="submission" date="2014-12" db="EMBL/GenBank/DDBJ databases">
        <title>Genome sequencing of Photobacterium gaetbulicola AD005a.</title>
        <authorList>
            <person name="Adrian T.G.S."/>
            <person name="Chan K.G."/>
        </authorList>
    </citation>
    <scope>NUCLEOTIDE SEQUENCE [LARGE SCALE GENOMIC DNA]</scope>
    <source>
        <strain evidence="1 2">AD005a</strain>
    </source>
</reference>
<sequence length="67" mass="7889">MKNEVMLFLERHPIRTFETEEIYLNRITDIAVRENLDLTDFFLVLSDKYPHCSNQIAELSSKLSAND</sequence>
<accession>A0A0B9G963</accession>
<dbReference type="Proteomes" id="UP000031278">
    <property type="component" value="Unassembled WGS sequence"/>
</dbReference>
<proteinExistence type="predicted"/>
<organism evidence="1 2">
    <name type="scientific">Photobacterium gaetbulicola</name>
    <dbReference type="NCBI Taxonomy" id="1295392"/>
    <lineage>
        <taxon>Bacteria</taxon>
        <taxon>Pseudomonadati</taxon>
        <taxon>Pseudomonadota</taxon>
        <taxon>Gammaproteobacteria</taxon>
        <taxon>Vibrionales</taxon>
        <taxon>Vibrionaceae</taxon>
        <taxon>Photobacterium</taxon>
    </lineage>
</organism>
<evidence type="ECO:0000313" key="1">
    <source>
        <dbReference type="EMBL" id="KHT65129.1"/>
    </source>
</evidence>
<dbReference type="EMBL" id="JWLZ01000023">
    <property type="protein sequence ID" value="KHT65129.1"/>
    <property type="molecule type" value="Genomic_DNA"/>
</dbReference>
<evidence type="ECO:0000313" key="2">
    <source>
        <dbReference type="Proteomes" id="UP000031278"/>
    </source>
</evidence>
<name>A0A0B9G963_9GAMM</name>
<protein>
    <submittedName>
        <fullName evidence="1">Uncharacterized protein</fullName>
    </submittedName>
</protein>